<comment type="similarity">
    <text evidence="1">Belongs to the cation transport ATPase (P-type) (TC 3.A.3) family. Type V subfamily.</text>
</comment>
<protein>
    <recommendedName>
        <fullName evidence="1">Cation-transporting ATPase</fullName>
        <ecNumber evidence="1">7.2.2.-</ecNumber>
    </recommendedName>
</protein>
<dbReference type="GO" id="GO:0046872">
    <property type="term" value="F:metal ion binding"/>
    <property type="evidence" value="ECO:0007669"/>
    <property type="project" value="UniProtKB-UniRule"/>
</dbReference>
<keyword evidence="1" id="KW-0460">Magnesium</keyword>
<feature type="region of interest" description="Disordered" evidence="2">
    <location>
        <begin position="1"/>
        <end position="187"/>
    </location>
</feature>
<keyword evidence="1" id="KW-1278">Translocase</keyword>
<dbReference type="GO" id="GO:0005524">
    <property type="term" value="F:ATP binding"/>
    <property type="evidence" value="ECO:0007669"/>
    <property type="project" value="UniProtKB-UniRule"/>
</dbReference>
<feature type="region of interest" description="Disordered" evidence="2">
    <location>
        <begin position="317"/>
        <end position="351"/>
    </location>
</feature>
<feature type="compositionally biased region" description="Basic and acidic residues" evidence="2">
    <location>
        <begin position="140"/>
        <end position="149"/>
    </location>
</feature>
<keyword evidence="1" id="KW-0812">Transmembrane</keyword>
<dbReference type="GO" id="GO:0016020">
    <property type="term" value="C:membrane"/>
    <property type="evidence" value="ECO:0007669"/>
    <property type="project" value="UniProtKB-SubCell"/>
</dbReference>
<evidence type="ECO:0000313" key="5">
    <source>
        <dbReference type="Proteomes" id="UP000325313"/>
    </source>
</evidence>
<accession>A0A5B0RKB1</accession>
<organism evidence="4 5">
    <name type="scientific">Puccinia graminis f. sp. tritici</name>
    <dbReference type="NCBI Taxonomy" id="56615"/>
    <lineage>
        <taxon>Eukaryota</taxon>
        <taxon>Fungi</taxon>
        <taxon>Dikarya</taxon>
        <taxon>Basidiomycota</taxon>
        <taxon>Pucciniomycotina</taxon>
        <taxon>Pucciniomycetes</taxon>
        <taxon>Pucciniales</taxon>
        <taxon>Pucciniaceae</taxon>
        <taxon>Puccinia</taxon>
    </lineage>
</organism>
<comment type="subcellular location">
    <subcellularLocation>
        <location evidence="1">Membrane</location>
        <topology evidence="1">Multi-pass membrane protein</topology>
    </subcellularLocation>
</comment>
<evidence type="ECO:0000313" key="4">
    <source>
        <dbReference type="EMBL" id="KAA1126147.1"/>
    </source>
</evidence>
<keyword evidence="1" id="KW-0547">Nucleotide-binding</keyword>
<keyword evidence="1" id="KW-0479">Metal-binding</keyword>
<sequence length="351" mass="39366">MFSGPVAEVTPSSVTTMHLDSRFDSRSCRSTRSRKQGTSIRESRPSSRRKPSVGSRSVRSHAPSKSNRSRRAHDDRKSEAGVSVSSSRRRPELSKTRTQDSAPMTPSEEPESGFFNNLSAFLKGKGRSHSRDSRASSNRENYHYHSVNDKRRRQSLSRSIRSAKSSAWRSLKSNRSKSRRTDGPNDHRIEVIPLTYPLPGSKSHGWHPSDIEMTKAQRLSTQSVYIIEDDLQVQFLGWKSVGWRVALWWIGCAMSAGILWLVGRWKVAWRLKMGILEPFNQASHVVAYTEYGQPDIIDLQTLTFNQPIKLSTLCPPSLRVPPSTKDEPLIPSNDDGGAPPSYPNPTNSPGT</sequence>
<keyword evidence="1" id="KW-0472">Membrane</keyword>
<comment type="caution">
    <text evidence="4">The sequence shown here is derived from an EMBL/GenBank/DDBJ whole genome shotgun (WGS) entry which is preliminary data.</text>
</comment>
<feature type="compositionally biased region" description="Basic and acidic residues" evidence="2">
    <location>
        <begin position="89"/>
        <end position="98"/>
    </location>
</feature>
<proteinExistence type="inferred from homology"/>
<evidence type="ECO:0000259" key="3">
    <source>
        <dbReference type="Pfam" id="PF12409"/>
    </source>
</evidence>
<dbReference type="EC" id="7.2.2.-" evidence="1"/>
<evidence type="ECO:0000256" key="2">
    <source>
        <dbReference type="SAM" id="MobiDB-lite"/>
    </source>
</evidence>
<comment type="catalytic activity">
    <reaction evidence="1">
        <text>ATP + H2O = ADP + phosphate + H(+)</text>
        <dbReference type="Rhea" id="RHEA:13065"/>
        <dbReference type="ChEBI" id="CHEBI:15377"/>
        <dbReference type="ChEBI" id="CHEBI:15378"/>
        <dbReference type="ChEBI" id="CHEBI:30616"/>
        <dbReference type="ChEBI" id="CHEBI:43474"/>
        <dbReference type="ChEBI" id="CHEBI:456216"/>
    </reaction>
</comment>
<feature type="compositionally biased region" description="Low complexity" evidence="2">
    <location>
        <begin position="156"/>
        <end position="171"/>
    </location>
</feature>
<comment type="caution">
    <text evidence="1">Lacks conserved residue(s) required for the propagation of feature annotation.</text>
</comment>
<dbReference type="EMBL" id="VDEP01000172">
    <property type="protein sequence ID" value="KAA1126147.1"/>
    <property type="molecule type" value="Genomic_DNA"/>
</dbReference>
<dbReference type="GO" id="GO:0019829">
    <property type="term" value="F:ATPase-coupled monoatomic cation transmembrane transporter activity"/>
    <property type="evidence" value="ECO:0007669"/>
    <property type="project" value="UniProtKB-UniRule"/>
</dbReference>
<dbReference type="InterPro" id="IPR047819">
    <property type="entry name" value="P5A-ATPase_N"/>
</dbReference>
<gene>
    <name evidence="4" type="ORF">PGTUg99_000351</name>
</gene>
<feature type="transmembrane region" description="Helical" evidence="1">
    <location>
        <begin position="241"/>
        <end position="263"/>
    </location>
</feature>
<name>A0A5B0RKB1_PUCGR</name>
<keyword evidence="1" id="KW-1133">Transmembrane helix</keyword>
<feature type="domain" description="P5B-type ATPase N-terminal" evidence="3">
    <location>
        <begin position="230"/>
        <end position="314"/>
    </location>
</feature>
<dbReference type="Pfam" id="PF12409">
    <property type="entry name" value="P5-ATPase"/>
    <property type="match status" value="1"/>
</dbReference>
<reference evidence="4 5" key="1">
    <citation type="submission" date="2019-05" db="EMBL/GenBank/DDBJ databases">
        <title>Emergence of the Ug99 lineage of the wheat stem rust pathogen through somatic hybridization.</title>
        <authorList>
            <person name="Li F."/>
            <person name="Upadhyaya N.M."/>
            <person name="Sperschneider J."/>
            <person name="Matny O."/>
            <person name="Nguyen-Phuc H."/>
            <person name="Mago R."/>
            <person name="Raley C."/>
            <person name="Miller M.E."/>
            <person name="Silverstein K.A.T."/>
            <person name="Henningsen E."/>
            <person name="Hirsch C.D."/>
            <person name="Visser B."/>
            <person name="Pretorius Z.A."/>
            <person name="Steffenson B.J."/>
            <person name="Schwessinger B."/>
            <person name="Dodds P.N."/>
            <person name="Figueroa M."/>
        </authorList>
    </citation>
    <scope>NUCLEOTIDE SEQUENCE [LARGE SCALE GENOMIC DNA]</scope>
    <source>
        <strain evidence="4 5">Ug99</strain>
    </source>
</reference>
<keyword evidence="1" id="KW-0067">ATP-binding</keyword>
<dbReference type="AlphaFoldDB" id="A0A5B0RKB1"/>
<dbReference type="Proteomes" id="UP000325313">
    <property type="component" value="Unassembled WGS sequence"/>
</dbReference>
<evidence type="ECO:0000256" key="1">
    <source>
        <dbReference type="RuleBase" id="RU362082"/>
    </source>
</evidence>